<feature type="active site" description="Charge relay system" evidence="7">
    <location>
        <position position="400"/>
    </location>
</feature>
<evidence type="ECO:0000256" key="8">
    <source>
        <dbReference type="RuleBase" id="RU003355"/>
    </source>
</evidence>
<dbReference type="PROSITE" id="PS51892">
    <property type="entry name" value="SUBTILASE"/>
    <property type="match status" value="1"/>
</dbReference>
<gene>
    <name evidence="12" type="ORF">C5F47_02010</name>
</gene>
<evidence type="ECO:0000256" key="3">
    <source>
        <dbReference type="ARBA" id="ARBA00022670"/>
    </source>
</evidence>
<keyword evidence="9" id="KW-0812">Transmembrane</keyword>
<dbReference type="PANTHER" id="PTHR43399">
    <property type="entry name" value="SUBTILISIN-RELATED"/>
    <property type="match status" value="1"/>
</dbReference>
<feature type="transmembrane region" description="Helical" evidence="9">
    <location>
        <begin position="656"/>
        <end position="673"/>
    </location>
</feature>
<evidence type="ECO:0000256" key="4">
    <source>
        <dbReference type="ARBA" id="ARBA00022729"/>
    </source>
</evidence>
<dbReference type="InterPro" id="IPR000209">
    <property type="entry name" value="Peptidase_S8/S53_dom"/>
</dbReference>
<dbReference type="PANTHER" id="PTHR43399:SF4">
    <property type="entry name" value="CELL WALL-ASSOCIATED PROTEASE"/>
    <property type="match status" value="1"/>
</dbReference>
<keyword evidence="4" id="KW-0732">Signal</keyword>
<keyword evidence="5 8" id="KW-0378">Hydrolase</keyword>
<evidence type="ECO:0000256" key="7">
    <source>
        <dbReference type="PIRSR" id="PIRSR615500-1"/>
    </source>
</evidence>
<evidence type="ECO:0000259" key="11">
    <source>
        <dbReference type="Pfam" id="PF02225"/>
    </source>
</evidence>
<dbReference type="InterPro" id="IPR046450">
    <property type="entry name" value="PA_dom_sf"/>
</dbReference>
<dbReference type="GeneID" id="56058753"/>
<protein>
    <submittedName>
        <fullName evidence="12">Peptidase S8</fullName>
    </submittedName>
</protein>
<dbReference type="InterPro" id="IPR036852">
    <property type="entry name" value="Peptidase_S8/S53_dom_sf"/>
</dbReference>
<comment type="similarity">
    <text evidence="1 8">Belongs to the peptidase S8 family.</text>
</comment>
<dbReference type="KEGG" id="ncl:C5F47_02010"/>
<dbReference type="AlphaFoldDB" id="A0A7D5R627"/>
<feature type="active site" description="Charge relay system" evidence="7">
    <location>
        <position position="60"/>
    </location>
</feature>
<evidence type="ECO:0000256" key="9">
    <source>
        <dbReference type="SAM" id="Phobius"/>
    </source>
</evidence>
<evidence type="ECO:0000313" key="13">
    <source>
        <dbReference type="Proteomes" id="UP000509771"/>
    </source>
</evidence>
<dbReference type="InterPro" id="IPR023828">
    <property type="entry name" value="Peptidase_S8_Ser-AS"/>
</dbReference>
<keyword evidence="6 8" id="KW-0720">Serine protease</keyword>
<dbReference type="GO" id="GO:0006508">
    <property type="term" value="P:proteolysis"/>
    <property type="evidence" value="ECO:0007669"/>
    <property type="project" value="UniProtKB-KW"/>
</dbReference>
<dbReference type="PROSITE" id="PS00138">
    <property type="entry name" value="SUBTILASE_SER"/>
    <property type="match status" value="1"/>
</dbReference>
<evidence type="ECO:0000313" key="12">
    <source>
        <dbReference type="EMBL" id="QLH02422.1"/>
    </source>
</evidence>
<keyword evidence="13" id="KW-1185">Reference proteome</keyword>
<dbReference type="InterPro" id="IPR003137">
    <property type="entry name" value="PA_domain"/>
</dbReference>
<dbReference type="EMBL" id="CP026993">
    <property type="protein sequence ID" value="QLH02422.1"/>
    <property type="molecule type" value="Genomic_DNA"/>
</dbReference>
<keyword evidence="9" id="KW-1133">Transmembrane helix</keyword>
<evidence type="ECO:0000256" key="1">
    <source>
        <dbReference type="ARBA" id="ARBA00011073"/>
    </source>
</evidence>
<accession>A0A7D5R627</accession>
<feature type="domain" description="PA" evidence="11">
    <location>
        <begin position="254"/>
        <end position="338"/>
    </location>
</feature>
<dbReference type="CDD" id="cd07474">
    <property type="entry name" value="Peptidases_S8_subtilisin_Vpr-like"/>
    <property type="match status" value="1"/>
</dbReference>
<dbReference type="Pfam" id="PF02225">
    <property type="entry name" value="PA"/>
    <property type="match status" value="1"/>
</dbReference>
<proteinExistence type="inferred from homology"/>
<dbReference type="PROSITE" id="PS00136">
    <property type="entry name" value="SUBTILASE_ASP"/>
    <property type="match status" value="1"/>
</dbReference>
<keyword evidence="3 8" id="KW-0645">Protease</keyword>
<evidence type="ECO:0000256" key="5">
    <source>
        <dbReference type="ARBA" id="ARBA00022801"/>
    </source>
</evidence>
<dbReference type="SUPFAM" id="SSF52743">
    <property type="entry name" value="Subtilisin-like"/>
    <property type="match status" value="1"/>
</dbReference>
<feature type="domain" description="Peptidase S8/S53" evidence="10">
    <location>
        <begin position="51"/>
        <end position="435"/>
    </location>
</feature>
<dbReference type="InterPro" id="IPR034213">
    <property type="entry name" value="S8_Vpr-like"/>
</dbReference>
<dbReference type="InterPro" id="IPR051048">
    <property type="entry name" value="Peptidase_S8/S53_subtilisin"/>
</dbReference>
<evidence type="ECO:0000259" key="10">
    <source>
        <dbReference type="Pfam" id="PF00082"/>
    </source>
</evidence>
<dbReference type="Pfam" id="PF00082">
    <property type="entry name" value="Peptidase_S8"/>
    <property type="match status" value="1"/>
</dbReference>
<dbReference type="PROSITE" id="PS00137">
    <property type="entry name" value="SUBTILASE_HIS"/>
    <property type="match status" value="1"/>
</dbReference>
<organism evidence="12 13">
    <name type="scientific">Nitrosopumilus cobalaminigenes</name>
    <dbReference type="NCBI Taxonomy" id="1470066"/>
    <lineage>
        <taxon>Archaea</taxon>
        <taxon>Nitrososphaerota</taxon>
        <taxon>Nitrososphaeria</taxon>
        <taxon>Nitrosopumilales</taxon>
        <taxon>Nitrosopumilaceae</taxon>
        <taxon>Nitrosopumilus</taxon>
    </lineage>
</organism>
<feature type="active site" description="Charge relay system" evidence="7">
    <location>
        <position position="98"/>
    </location>
</feature>
<evidence type="ECO:0000256" key="6">
    <source>
        <dbReference type="ARBA" id="ARBA00022825"/>
    </source>
</evidence>
<keyword evidence="9" id="KW-0472">Membrane</keyword>
<evidence type="ECO:0000256" key="2">
    <source>
        <dbReference type="ARBA" id="ARBA00022525"/>
    </source>
</evidence>
<dbReference type="GO" id="GO:0004252">
    <property type="term" value="F:serine-type endopeptidase activity"/>
    <property type="evidence" value="ECO:0007669"/>
    <property type="project" value="InterPro"/>
</dbReference>
<sequence length="676" mass="74159">MKSLLILSSVLIFSGILIFSQLQTQDDFELFLDRSVPYVGTDIPRIDGIDGAGIKIAVIDTGVDYNHPDLFGWGPDGKVIGGYNFIQENQPPLDNNGHGTQVAGVIAADGEKAGVAPKAKILAYKVSEDGEGVSSDLIIRAIHKAIEDDADIINISLGVNKTNALIERAVNEALEKEIFVVTAAGNDGPNLKSIGSPGRNFGSVTVGATYNNLTSSLVATLDVDEKPYTVIPMVGSTKLEEPLKEKIIFAGHGKVEDFEDLDVKDAIVIVERGSDVEGQLLYFSIKEKNAANAGAKAVIVYNNVPGIFLGELIHEFIEPGYSPRIPVVSIDREEGLEIKESLTEDTEGVLQLFYNPDFIAHFSSRGPVSPFYIKPEIVAPGAYINTTQNNAGYNFTSGTSYAAPHVSGAAALLLQKNPDLHHHEIKSLLLTTVKPVSDAYGQEFSIHEAGAGRLDIENAYNANLIIEPPNFVGFASSDDKVIQKHFKLKTVDGTFGGEFDVTFDGPEFIKFDEERLEKNILNVRMSVLEDNFGEHEGKIRIDHQGIQYVVPFILHYSPGSISMVQQNNKLSFDVYYPEEWSFTKISVINSKDGNERVITTTPEKKASIQVYENAEYWIDAKIRVNDTTSNAYNVIEINSLDENQNRINILEIPERQILIISIVVIGIAVFGIIKRK</sequence>
<dbReference type="Proteomes" id="UP000509771">
    <property type="component" value="Chromosome"/>
</dbReference>
<dbReference type="RefSeq" id="WP_246271149.1">
    <property type="nucleotide sequence ID" value="NZ_CP026993.1"/>
</dbReference>
<dbReference type="Gene3D" id="3.40.50.200">
    <property type="entry name" value="Peptidase S8/S53 domain"/>
    <property type="match status" value="1"/>
</dbReference>
<dbReference type="PRINTS" id="PR00723">
    <property type="entry name" value="SUBTILISIN"/>
</dbReference>
<dbReference type="SUPFAM" id="SSF52025">
    <property type="entry name" value="PA domain"/>
    <property type="match status" value="1"/>
</dbReference>
<name>A0A7D5R627_9ARCH</name>
<keyword evidence="2" id="KW-0964">Secreted</keyword>
<dbReference type="InterPro" id="IPR022398">
    <property type="entry name" value="Peptidase_S8_His-AS"/>
</dbReference>
<dbReference type="InterPro" id="IPR023827">
    <property type="entry name" value="Peptidase_S8_Asp-AS"/>
</dbReference>
<dbReference type="InterPro" id="IPR015500">
    <property type="entry name" value="Peptidase_S8_subtilisin-rel"/>
</dbReference>
<reference evidence="12 13" key="1">
    <citation type="submission" date="2018-02" db="EMBL/GenBank/DDBJ databases">
        <title>Complete genome of Nitrosopumilus cobalaminigenes HCA1.</title>
        <authorList>
            <person name="Qin W."/>
            <person name="Zheng Y."/>
            <person name="Stahl D.A."/>
        </authorList>
    </citation>
    <scope>NUCLEOTIDE SEQUENCE [LARGE SCALE GENOMIC DNA]</scope>
    <source>
        <strain evidence="12 13">HCA1</strain>
    </source>
</reference>
<dbReference type="Gene3D" id="3.50.30.30">
    <property type="match status" value="1"/>
</dbReference>